<feature type="transmembrane region" description="Helical" evidence="8">
    <location>
        <begin position="180"/>
        <end position="198"/>
    </location>
</feature>
<proteinExistence type="predicted"/>
<reference evidence="9 10" key="1">
    <citation type="submission" date="2011-02" db="EMBL/GenBank/DDBJ databases">
        <authorList>
            <person name="Durkin A.S."/>
            <person name="Madupu R."/>
            <person name="Torralba M."/>
            <person name="Gillis M."/>
            <person name="Methe B."/>
            <person name="Sutton G."/>
            <person name="Nelson K.E."/>
        </authorList>
    </citation>
    <scope>NUCLEOTIDE SEQUENCE [LARGE SCALE GENOMIC DNA]</scope>
    <source>
        <strain evidence="9 10">CRIS 18C-A</strain>
    </source>
</reference>
<feature type="transmembrane region" description="Helical" evidence="8">
    <location>
        <begin position="204"/>
        <end position="223"/>
    </location>
</feature>
<keyword evidence="3 9" id="KW-0808">Transferase</keyword>
<feature type="transmembrane region" description="Helical" evidence="8">
    <location>
        <begin position="125"/>
        <end position="142"/>
    </location>
</feature>
<dbReference type="AlphaFoldDB" id="F0H406"/>
<keyword evidence="2" id="KW-1003">Cell membrane</keyword>
<dbReference type="PROSITE" id="PS51257">
    <property type="entry name" value="PROKAR_LIPOPROTEIN"/>
    <property type="match status" value="1"/>
</dbReference>
<accession>F0H406</accession>
<keyword evidence="7" id="KW-0479">Metal-binding</keyword>
<dbReference type="GO" id="GO:0009103">
    <property type="term" value="P:lipopolysaccharide biosynthetic process"/>
    <property type="evidence" value="ECO:0007669"/>
    <property type="project" value="TreeGrafter"/>
</dbReference>
<feature type="transmembrane region" description="Helical" evidence="8">
    <location>
        <begin position="154"/>
        <end position="173"/>
    </location>
</feature>
<organism evidence="9 10">
    <name type="scientific">Prevotella denticola CRIS 18C-A</name>
    <dbReference type="NCBI Taxonomy" id="944557"/>
    <lineage>
        <taxon>Bacteria</taxon>
        <taxon>Pseudomonadati</taxon>
        <taxon>Bacteroidota</taxon>
        <taxon>Bacteroidia</taxon>
        <taxon>Bacteroidales</taxon>
        <taxon>Prevotellaceae</taxon>
        <taxon>Prevotella</taxon>
    </lineage>
</organism>
<dbReference type="GO" id="GO:0016780">
    <property type="term" value="F:phosphotransferase activity, for other substituted phosphate groups"/>
    <property type="evidence" value="ECO:0007669"/>
    <property type="project" value="InterPro"/>
</dbReference>
<evidence type="ECO:0000256" key="5">
    <source>
        <dbReference type="ARBA" id="ARBA00022989"/>
    </source>
</evidence>
<dbReference type="Pfam" id="PF00953">
    <property type="entry name" value="Glycos_transf_4"/>
    <property type="match status" value="1"/>
</dbReference>
<evidence type="ECO:0000256" key="8">
    <source>
        <dbReference type="SAM" id="Phobius"/>
    </source>
</evidence>
<dbReference type="GO" id="GO:0044038">
    <property type="term" value="P:cell wall macromolecule biosynthetic process"/>
    <property type="evidence" value="ECO:0007669"/>
    <property type="project" value="TreeGrafter"/>
</dbReference>
<feature type="transmembrane region" description="Helical" evidence="8">
    <location>
        <begin position="272"/>
        <end position="295"/>
    </location>
</feature>
<feature type="transmembrane region" description="Helical" evidence="8">
    <location>
        <begin position="12"/>
        <end position="33"/>
    </location>
</feature>
<feature type="binding site" evidence="7">
    <location>
        <position position="175"/>
    </location>
    <ligand>
        <name>Mg(2+)</name>
        <dbReference type="ChEBI" id="CHEBI:18420"/>
    </ligand>
</feature>
<protein>
    <submittedName>
        <fullName evidence="9">Glycosyltransferase, group 4 family</fullName>
        <ecNumber evidence="9">2.7.8.-</ecNumber>
    </submittedName>
</protein>
<feature type="transmembrane region" description="Helical" evidence="8">
    <location>
        <begin position="244"/>
        <end position="266"/>
    </location>
</feature>
<dbReference type="EC" id="2.7.8.-" evidence="9"/>
<feature type="transmembrane region" description="Helical" evidence="8">
    <location>
        <begin position="322"/>
        <end position="340"/>
    </location>
</feature>
<sequence>MLKKRIDYRHMLTYILISLFAFLMSAACGFIMIPQILSFCRKRELYDTPSARKVHKDAVPRLGGVSFLPSMLIATIVALLVWSYTSKGNKIAVSPWSIFFGVGITVIYVTGLIDDVFGLRPRMKLIMQVVVASLLPLSYLYVNNLYGFLGIHEIPMSVGMVLTVGILVFTMNAINLIDGIDGLSTSLVLIALSGFYYIFLREQIGVYCILIAGLMGVLVPFIYHNIWGNAEKNQKIFMGDSGSLTLGYILGVLLVKFCMYNPHVMVGQKDSILLSVTLLIVPTFDVFRVIIVRLLHHRPVFGADKNHIHHKLMRAGLTQHQALLCIILLSFFFILINVSLFNHLPVTWIIATDILFYAIFHYALDFHIRKNGLPPFAEQYKGKKVKK</sequence>
<evidence type="ECO:0000256" key="6">
    <source>
        <dbReference type="ARBA" id="ARBA00023136"/>
    </source>
</evidence>
<dbReference type="PROSITE" id="PS01348">
    <property type="entry name" value="MRAY_2"/>
    <property type="match status" value="1"/>
</dbReference>
<name>F0H406_9BACT</name>
<keyword evidence="6 8" id="KW-0472">Membrane</keyword>
<dbReference type="PANTHER" id="PTHR22926">
    <property type="entry name" value="PHOSPHO-N-ACETYLMURAMOYL-PENTAPEPTIDE-TRANSFERASE"/>
    <property type="match status" value="1"/>
</dbReference>
<feature type="transmembrane region" description="Helical" evidence="8">
    <location>
        <begin position="346"/>
        <end position="364"/>
    </location>
</feature>
<keyword evidence="10" id="KW-1185">Reference proteome</keyword>
<dbReference type="GO" id="GO:0071555">
    <property type="term" value="P:cell wall organization"/>
    <property type="evidence" value="ECO:0007669"/>
    <property type="project" value="TreeGrafter"/>
</dbReference>
<evidence type="ECO:0000256" key="7">
    <source>
        <dbReference type="PIRSR" id="PIRSR600715-1"/>
    </source>
</evidence>
<comment type="cofactor">
    <cofactor evidence="7">
        <name>Mg(2+)</name>
        <dbReference type="ChEBI" id="CHEBI:18420"/>
    </cofactor>
</comment>
<dbReference type="GO" id="GO:0005886">
    <property type="term" value="C:plasma membrane"/>
    <property type="evidence" value="ECO:0007669"/>
    <property type="project" value="UniProtKB-SubCell"/>
</dbReference>
<evidence type="ECO:0000256" key="4">
    <source>
        <dbReference type="ARBA" id="ARBA00022692"/>
    </source>
</evidence>
<keyword evidence="5 8" id="KW-1133">Transmembrane helix</keyword>
<feature type="transmembrane region" description="Helical" evidence="8">
    <location>
        <begin position="62"/>
        <end position="84"/>
    </location>
</feature>
<feature type="transmembrane region" description="Helical" evidence="8">
    <location>
        <begin position="96"/>
        <end position="113"/>
    </location>
</feature>
<evidence type="ECO:0000256" key="3">
    <source>
        <dbReference type="ARBA" id="ARBA00022679"/>
    </source>
</evidence>
<dbReference type="EMBL" id="AEXO01000008">
    <property type="protein sequence ID" value="EGC87470.1"/>
    <property type="molecule type" value="Genomic_DNA"/>
</dbReference>
<evidence type="ECO:0000313" key="9">
    <source>
        <dbReference type="EMBL" id="EGC87470.1"/>
    </source>
</evidence>
<comment type="caution">
    <text evidence="9">The sequence shown here is derived from an EMBL/GenBank/DDBJ whole genome shotgun (WGS) entry which is preliminary data.</text>
</comment>
<dbReference type="PANTHER" id="PTHR22926:SF3">
    <property type="entry name" value="UNDECAPRENYL-PHOSPHATE ALPHA-N-ACETYLGLUCOSAMINYL 1-PHOSPHATE TRANSFERASE"/>
    <property type="match status" value="1"/>
</dbReference>
<comment type="subcellular location">
    <subcellularLocation>
        <location evidence="1">Cell membrane</location>
        <topology evidence="1">Multi-pass membrane protein</topology>
    </subcellularLocation>
</comment>
<keyword evidence="7" id="KW-0460">Magnesium</keyword>
<dbReference type="InterPro" id="IPR000715">
    <property type="entry name" value="Glycosyl_transferase_4"/>
</dbReference>
<dbReference type="InterPro" id="IPR018480">
    <property type="entry name" value="PNAcMuramoyl-5peptid_Trfase_CS"/>
</dbReference>
<evidence type="ECO:0000313" key="10">
    <source>
        <dbReference type="Proteomes" id="UP000003155"/>
    </source>
</evidence>
<dbReference type="CDD" id="cd06853">
    <property type="entry name" value="GT_WecA_like"/>
    <property type="match status" value="1"/>
</dbReference>
<keyword evidence="4 8" id="KW-0812">Transmembrane</keyword>
<dbReference type="GO" id="GO:0046872">
    <property type="term" value="F:metal ion binding"/>
    <property type="evidence" value="ECO:0007669"/>
    <property type="project" value="UniProtKB-KW"/>
</dbReference>
<feature type="binding site" evidence="7">
    <location>
        <position position="240"/>
    </location>
    <ligand>
        <name>Mg(2+)</name>
        <dbReference type="ChEBI" id="CHEBI:18420"/>
    </ligand>
</feature>
<evidence type="ECO:0000256" key="1">
    <source>
        <dbReference type="ARBA" id="ARBA00004651"/>
    </source>
</evidence>
<dbReference type="Proteomes" id="UP000003155">
    <property type="component" value="Unassembled WGS sequence"/>
</dbReference>
<gene>
    <name evidence="9" type="ORF">HMPREF9303_2346</name>
</gene>
<evidence type="ECO:0000256" key="2">
    <source>
        <dbReference type="ARBA" id="ARBA00022475"/>
    </source>
</evidence>